<dbReference type="Proteomes" id="UP000078540">
    <property type="component" value="Unassembled WGS sequence"/>
</dbReference>
<evidence type="ECO:0000256" key="1">
    <source>
        <dbReference type="SAM" id="MobiDB-lite"/>
    </source>
</evidence>
<keyword evidence="3" id="KW-1185">Reference proteome</keyword>
<feature type="region of interest" description="Disordered" evidence="1">
    <location>
        <begin position="1"/>
        <end position="20"/>
    </location>
</feature>
<evidence type="ECO:0000313" key="3">
    <source>
        <dbReference type="Proteomes" id="UP000078540"/>
    </source>
</evidence>
<proteinExistence type="predicted"/>
<sequence>MIEGGVVEMFRHTSPPHQPS</sequence>
<accession>A0A195BEE5</accession>
<evidence type="ECO:0000313" key="2">
    <source>
        <dbReference type="EMBL" id="KYM82943.1"/>
    </source>
</evidence>
<dbReference type="AlphaFoldDB" id="A0A195BEE5"/>
<gene>
    <name evidence="2" type="ORF">ALC53_06655</name>
</gene>
<organism evidence="2 3">
    <name type="scientific">Atta colombica</name>
    <dbReference type="NCBI Taxonomy" id="520822"/>
    <lineage>
        <taxon>Eukaryota</taxon>
        <taxon>Metazoa</taxon>
        <taxon>Ecdysozoa</taxon>
        <taxon>Arthropoda</taxon>
        <taxon>Hexapoda</taxon>
        <taxon>Insecta</taxon>
        <taxon>Pterygota</taxon>
        <taxon>Neoptera</taxon>
        <taxon>Endopterygota</taxon>
        <taxon>Hymenoptera</taxon>
        <taxon>Apocrita</taxon>
        <taxon>Aculeata</taxon>
        <taxon>Formicoidea</taxon>
        <taxon>Formicidae</taxon>
        <taxon>Myrmicinae</taxon>
        <taxon>Atta</taxon>
    </lineage>
</organism>
<dbReference type="EMBL" id="KQ976504">
    <property type="protein sequence ID" value="KYM82943.1"/>
    <property type="molecule type" value="Genomic_DNA"/>
</dbReference>
<name>A0A195BEE5_9HYME</name>
<reference evidence="2 3" key="1">
    <citation type="submission" date="2015-09" db="EMBL/GenBank/DDBJ databases">
        <title>Atta colombica WGS genome.</title>
        <authorList>
            <person name="Nygaard S."/>
            <person name="Hu H."/>
            <person name="Boomsma J."/>
            <person name="Zhang G."/>
        </authorList>
    </citation>
    <scope>NUCLEOTIDE SEQUENCE [LARGE SCALE GENOMIC DNA]</scope>
    <source>
        <strain evidence="2">Treedump-2</strain>
        <tissue evidence="2">Whole body</tissue>
    </source>
</reference>
<protein>
    <submittedName>
        <fullName evidence="2">Uncharacterized protein</fullName>
    </submittedName>
</protein>